<accession>A0A6G0WJ53</accession>
<dbReference type="InterPro" id="IPR018247">
    <property type="entry name" value="EF_Hand_1_Ca_BS"/>
</dbReference>
<reference evidence="2 3" key="1">
    <citation type="submission" date="2019-08" db="EMBL/GenBank/DDBJ databases">
        <title>Whole genome of Aphis craccivora.</title>
        <authorList>
            <person name="Voronova N.V."/>
            <person name="Shulinski R.S."/>
            <person name="Bandarenka Y.V."/>
            <person name="Zhorov D.G."/>
            <person name="Warner D."/>
        </authorList>
    </citation>
    <scope>NUCLEOTIDE SEQUENCE [LARGE SCALE GENOMIC DNA]</scope>
    <source>
        <strain evidence="2">180601</strain>
        <tissue evidence="2">Whole Body</tissue>
    </source>
</reference>
<dbReference type="InterPro" id="IPR006580">
    <property type="entry name" value="Znf_TTF"/>
</dbReference>
<gene>
    <name evidence="2" type="ORF">FWK35_00038319</name>
</gene>
<dbReference type="Pfam" id="PF05699">
    <property type="entry name" value="Dimer_Tnp_hAT"/>
    <property type="match status" value="1"/>
</dbReference>
<dbReference type="SMART" id="SM00597">
    <property type="entry name" value="ZnF_TTF"/>
    <property type="match status" value="1"/>
</dbReference>
<protein>
    <submittedName>
        <fullName evidence="2">Zinc finger MYM-type protein 1-like</fullName>
    </submittedName>
</protein>
<evidence type="ECO:0000259" key="1">
    <source>
        <dbReference type="SMART" id="SM00597"/>
    </source>
</evidence>
<dbReference type="Pfam" id="PF14291">
    <property type="entry name" value="DUF4371"/>
    <property type="match status" value="1"/>
</dbReference>
<dbReference type="PANTHER" id="PTHR45749">
    <property type="match status" value="1"/>
</dbReference>
<dbReference type="EMBL" id="VUJU01008686">
    <property type="protein sequence ID" value="KAF0727239.1"/>
    <property type="molecule type" value="Genomic_DNA"/>
</dbReference>
<dbReference type="InterPro" id="IPR025398">
    <property type="entry name" value="DUF4371"/>
</dbReference>
<dbReference type="InterPro" id="IPR008906">
    <property type="entry name" value="HATC_C_dom"/>
</dbReference>
<dbReference type="InterPro" id="IPR012337">
    <property type="entry name" value="RNaseH-like_sf"/>
</dbReference>
<dbReference type="GO" id="GO:0046983">
    <property type="term" value="F:protein dimerization activity"/>
    <property type="evidence" value="ECO:0007669"/>
    <property type="project" value="InterPro"/>
</dbReference>
<dbReference type="PANTHER" id="PTHR45749:SF35">
    <property type="entry name" value="AC-LIKE TRANSPOSASE-RELATED"/>
    <property type="match status" value="1"/>
</dbReference>
<dbReference type="PROSITE" id="PS00018">
    <property type="entry name" value="EF_HAND_1"/>
    <property type="match status" value="1"/>
</dbReference>
<dbReference type="AlphaFoldDB" id="A0A6G0WJ53"/>
<dbReference type="Proteomes" id="UP000478052">
    <property type="component" value="Unassembled WGS sequence"/>
</dbReference>
<organism evidence="2 3">
    <name type="scientific">Aphis craccivora</name>
    <name type="common">Cowpea aphid</name>
    <dbReference type="NCBI Taxonomy" id="307492"/>
    <lineage>
        <taxon>Eukaryota</taxon>
        <taxon>Metazoa</taxon>
        <taxon>Ecdysozoa</taxon>
        <taxon>Arthropoda</taxon>
        <taxon>Hexapoda</taxon>
        <taxon>Insecta</taxon>
        <taxon>Pterygota</taxon>
        <taxon>Neoptera</taxon>
        <taxon>Paraneoptera</taxon>
        <taxon>Hemiptera</taxon>
        <taxon>Sternorrhyncha</taxon>
        <taxon>Aphidomorpha</taxon>
        <taxon>Aphidoidea</taxon>
        <taxon>Aphididae</taxon>
        <taxon>Aphidini</taxon>
        <taxon>Aphis</taxon>
        <taxon>Aphis</taxon>
    </lineage>
</organism>
<evidence type="ECO:0000313" key="2">
    <source>
        <dbReference type="EMBL" id="KAF0727239.1"/>
    </source>
</evidence>
<name>A0A6G0WJ53_APHCR</name>
<proteinExistence type="predicted"/>
<keyword evidence="3" id="KW-1185">Reference proteome</keyword>
<dbReference type="OrthoDB" id="6613116at2759"/>
<dbReference type="SUPFAM" id="SSF53098">
    <property type="entry name" value="Ribonuclease H-like"/>
    <property type="match status" value="1"/>
</dbReference>
<evidence type="ECO:0000313" key="3">
    <source>
        <dbReference type="Proteomes" id="UP000478052"/>
    </source>
</evidence>
<feature type="domain" description="TTF-type" evidence="1">
    <location>
        <begin position="88"/>
        <end position="174"/>
    </location>
</feature>
<comment type="caution">
    <text evidence="2">The sequence shown here is derived from an EMBL/GenBank/DDBJ whole genome shotgun (WGS) entry which is preliminary data.</text>
</comment>
<sequence length="780" mass="89703">MEDRVQDTTLLKDNKIEKYVLFSNNDELVVSSKKKGIDIKDPATWSADKVTQQVKYEIVKYGPSREKDIVYPLRLIDDSERKFSNNYYYKKLSNGEIVNRKWLIYSVSIDKVFCFCCKLFSNSNSNISTLATEGTNDWKHLSEKLSLHETSRSHIDNAHTWSELKIRICKKATVDHNHQMIIKKEKQHWKDVIQRIIAVIHYLAKHHDAFRGSSDTLYTNNNGKFLGLIEMLGKFDPVIMKHLKRITNNETHVHYLGPRIQNNLIESMAAEVKKEIIIKIKSAKYYAIIMDCTPDVNHEEQLSIIIRIVDMDSNNEITDVEINEYFMDFINIQSTTGLNLSDILISKLKEYQIDLVGCRGQGYDNGANMVGQYSGVQARILNQNPRALFMPCAAHRLNLVLGDTAKSSTIAANFFGTVERLYTLFSASTGRWNIFTSHCHRWTVKRWSETRWESRSNSIKAIRFQLKEIIEALDEIADTSKDCLITSETHSLINEISSFEFLISLCVWHTVLQEINIVSKSLQSPMMNLDISTSLLNGLLVFLEEYRKNGFETAKSEANILAESLSIDAIFKQSRIRKKKKMFDYEANDNPIQDPEYNFKCSYFLVVIDGAIESVTKRFQQTNKFNELFGFLYRIGKLRHVPQTEILKHCMDLVLCLTVNEESDICGDELYQELIICRNIVDESATPIEVLSFLKKTCGGFPNVCIALRILLTIPITSAGAERSFSKLKLIKNYLRNSMSQQRLTGLATLVIEKDLSEKINYETIIQNFAAQKSRKINFI</sequence>